<dbReference type="RefSeq" id="WP_093389196.1">
    <property type="nucleotide sequence ID" value="NZ_FOTW01000018.1"/>
</dbReference>
<dbReference type="EMBL" id="FOTW01000018">
    <property type="protein sequence ID" value="SFM34411.1"/>
    <property type="molecule type" value="Genomic_DNA"/>
</dbReference>
<feature type="chain" id="PRO_5011476193" evidence="2">
    <location>
        <begin position="30"/>
        <end position="533"/>
    </location>
</feature>
<feature type="compositionally biased region" description="Basic and acidic residues" evidence="1">
    <location>
        <begin position="364"/>
        <end position="399"/>
    </location>
</feature>
<dbReference type="Pfam" id="PF20245">
    <property type="entry name" value="DUF6600"/>
    <property type="match status" value="1"/>
</dbReference>
<reference evidence="3 4" key="1">
    <citation type="submission" date="2016-10" db="EMBL/GenBank/DDBJ databases">
        <authorList>
            <person name="de Groot N.N."/>
        </authorList>
    </citation>
    <scope>NUCLEOTIDE SEQUENCE [LARGE SCALE GENOMIC DNA]</scope>
    <source>
        <strain evidence="3 4">ATCC 43154</strain>
    </source>
</reference>
<feature type="compositionally biased region" description="Basic and acidic residues" evidence="1">
    <location>
        <begin position="432"/>
        <end position="457"/>
    </location>
</feature>
<evidence type="ECO:0000313" key="4">
    <source>
        <dbReference type="Proteomes" id="UP000199470"/>
    </source>
</evidence>
<organism evidence="3 4">
    <name type="scientific">Rugamonas rubra</name>
    <dbReference type="NCBI Taxonomy" id="758825"/>
    <lineage>
        <taxon>Bacteria</taxon>
        <taxon>Pseudomonadati</taxon>
        <taxon>Pseudomonadota</taxon>
        <taxon>Betaproteobacteria</taxon>
        <taxon>Burkholderiales</taxon>
        <taxon>Oxalobacteraceae</taxon>
        <taxon>Telluria group</taxon>
        <taxon>Rugamonas</taxon>
    </lineage>
</organism>
<feature type="region of interest" description="Disordered" evidence="1">
    <location>
        <begin position="432"/>
        <end position="533"/>
    </location>
</feature>
<dbReference type="PANTHER" id="PTHR38731">
    <property type="entry name" value="LIPL45-RELATED LIPOPROTEIN-RELATED"/>
    <property type="match status" value="1"/>
</dbReference>
<dbReference type="AlphaFoldDB" id="A0A1I4Q2V6"/>
<gene>
    <name evidence="3" type="ORF">SAMN02982985_03712</name>
</gene>
<evidence type="ECO:0000256" key="1">
    <source>
        <dbReference type="SAM" id="MobiDB-lite"/>
    </source>
</evidence>
<evidence type="ECO:0000313" key="3">
    <source>
        <dbReference type="EMBL" id="SFM34411.1"/>
    </source>
</evidence>
<dbReference type="Proteomes" id="UP000199470">
    <property type="component" value="Unassembled WGS sequence"/>
</dbReference>
<dbReference type="InterPro" id="IPR046535">
    <property type="entry name" value="DUF6600"/>
</dbReference>
<feature type="signal peptide" evidence="2">
    <location>
        <begin position="1"/>
        <end position="29"/>
    </location>
</feature>
<feature type="region of interest" description="Disordered" evidence="1">
    <location>
        <begin position="364"/>
        <end position="401"/>
    </location>
</feature>
<name>A0A1I4Q2V6_9BURK</name>
<keyword evidence="4" id="KW-1185">Reference proteome</keyword>
<feature type="compositionally biased region" description="Low complexity" evidence="1">
    <location>
        <begin position="481"/>
        <end position="504"/>
    </location>
</feature>
<keyword evidence="2" id="KW-0732">Signal</keyword>
<dbReference type="OrthoDB" id="5485224at2"/>
<evidence type="ECO:0000256" key="2">
    <source>
        <dbReference type="SAM" id="SignalP"/>
    </source>
</evidence>
<accession>A0A1I4Q2V6</accession>
<proteinExistence type="predicted"/>
<protein>
    <submittedName>
        <fullName evidence="3">FecR family protein</fullName>
    </submittedName>
</protein>
<dbReference type="STRING" id="758825.SAMN02982985_03712"/>
<sequence length="533" mass="58486">MSRTVFHRLIVSTLGGVAAAALAAGAALADPPARVGRISSLEGQVTVLAEGEANAALLNWPITSDNHIATGRGARAEFRVGAAALRLDGDSDLEISRLDDDSLRLYLHYGSVSVRIRDNALARDFELSTPQARVTLVEPGWLRVDAGRSADTSVVSVFAGLAQVDGAGNTVSLCGGHRVEVGNEELHTGTAKRGAFDHWAEARDRREQAGTASRYLSSEVTGYEELDQYGSWQDSSDYGPLWTPRVVAVDWAPYRDGRWIWLAPWGWTWVDNAPWGYAPSHYGRWVMLNRRWCWAPGRVVGRPVWAPALVGWVGGDQLTVTFGGSVGRRHAPGTGWFPLSPRDTYVPPYRVSLDHERRLSWRHDGRGGEWRDGHRPGEPRRDHRDGVTVPPRDRFDGHRVAPVGKGPKVVMAPPLMLNAPLVGAPAAPARVLDTRHLERRDDGREPGRGERADHGERNTTPGRSERMVLPLRTQAPPPQQQAPQVQQQAPQVQQQAPQQAPAAAGRDAGRPGNESPGRKEGRDKRREEGRDAR</sequence>
<dbReference type="PANTHER" id="PTHR38731:SF3">
    <property type="entry name" value="BLL6125 PROTEIN"/>
    <property type="match status" value="1"/>
</dbReference>
<feature type="compositionally biased region" description="Basic and acidic residues" evidence="1">
    <location>
        <begin position="516"/>
        <end position="533"/>
    </location>
</feature>